<dbReference type="Proteomes" id="UP001158076">
    <property type="component" value="Unassembled WGS sequence"/>
</dbReference>
<dbReference type="PANTHER" id="PTHR39337">
    <property type="entry name" value="BLR5642 PROTEIN"/>
    <property type="match status" value="1"/>
</dbReference>
<reference evidence="1" key="1">
    <citation type="submission" date="2022-09" db="EMBL/GenBank/DDBJ databases">
        <title>Intensive care unit water sources are persistently colonized with multi-drug resistant bacteria and are the site of extensive horizontal gene transfer of antibiotic resistance genes.</title>
        <authorList>
            <person name="Diorio-Toth L."/>
        </authorList>
    </citation>
    <scope>NUCLEOTIDE SEQUENCE</scope>
    <source>
        <strain evidence="1">GD04147</strain>
    </source>
</reference>
<name>A0A210XZW3_STUST</name>
<evidence type="ECO:0000313" key="1">
    <source>
        <dbReference type="EMBL" id="MDH0148297.1"/>
    </source>
</evidence>
<dbReference type="InterPro" id="IPR007438">
    <property type="entry name" value="DUF488"/>
</dbReference>
<gene>
    <name evidence="1" type="ORF">N7335_18050</name>
</gene>
<dbReference type="PANTHER" id="PTHR39337:SF1">
    <property type="entry name" value="BLR5642 PROTEIN"/>
    <property type="match status" value="1"/>
</dbReference>
<dbReference type="Pfam" id="PF04343">
    <property type="entry name" value="DUF488"/>
    <property type="match status" value="1"/>
</dbReference>
<dbReference type="GeneID" id="66820572"/>
<sequence>MTDTLTVWTIGHSNRSLEAFVELLQLHGIEAIADVRRFPGSRRLPQFGSEALRGALGEAGIGYAWFEELGGRRRPLADSPNLAWRNSSFRGYADHLQSDEFNRGLNRLLEMAGRQRTAMMCAEVLWWRCHRSLVSDVLKTRGIEVLHIQDEKPPAAHPFTAPARLVDGQLSYAAGKGVPLRKEAGSQIDLDL</sequence>
<dbReference type="InterPro" id="IPR014519">
    <property type="entry name" value="UCP024492"/>
</dbReference>
<protein>
    <submittedName>
        <fullName evidence="1">DUF488 domain-containing protein</fullName>
    </submittedName>
</protein>
<dbReference type="KEGG" id="psz:PSTAB_1389"/>
<dbReference type="RefSeq" id="WP_013982282.1">
    <property type="nucleotide sequence ID" value="NC_015740.1"/>
</dbReference>
<evidence type="ECO:0000313" key="2">
    <source>
        <dbReference type="Proteomes" id="UP001158076"/>
    </source>
</evidence>
<dbReference type="AlphaFoldDB" id="A0A210XZW3"/>
<organism evidence="1 2">
    <name type="scientific">Stutzerimonas stutzeri</name>
    <name type="common">Pseudomonas stutzeri</name>
    <dbReference type="NCBI Taxonomy" id="316"/>
    <lineage>
        <taxon>Bacteria</taxon>
        <taxon>Pseudomonadati</taxon>
        <taxon>Pseudomonadota</taxon>
        <taxon>Gammaproteobacteria</taxon>
        <taxon>Pseudomonadales</taxon>
        <taxon>Pseudomonadaceae</taxon>
        <taxon>Stutzerimonas</taxon>
    </lineage>
</organism>
<accession>A0A210XZW3</accession>
<comment type="caution">
    <text evidence="1">The sequence shown here is derived from an EMBL/GenBank/DDBJ whole genome shotgun (WGS) entry which is preliminary data.</text>
</comment>
<dbReference type="PIRSF" id="PIRSF024492">
    <property type="entry name" value="UCP024492"/>
    <property type="match status" value="1"/>
</dbReference>
<proteinExistence type="predicted"/>
<dbReference type="EMBL" id="JAODZE010000026">
    <property type="protein sequence ID" value="MDH0148297.1"/>
    <property type="molecule type" value="Genomic_DNA"/>
</dbReference>